<feature type="region of interest" description="Disordered" evidence="1">
    <location>
        <begin position="164"/>
        <end position="184"/>
    </location>
</feature>
<keyword evidence="3" id="KW-1185">Reference proteome</keyword>
<proteinExistence type="predicted"/>
<comment type="caution">
    <text evidence="2">The sequence shown here is derived from an EMBL/GenBank/DDBJ whole genome shotgun (WGS) entry which is preliminary data.</text>
</comment>
<feature type="region of interest" description="Disordered" evidence="1">
    <location>
        <begin position="225"/>
        <end position="306"/>
    </location>
</feature>
<name>A0ABN9YG83_9DINO</name>
<accession>A0ABN9YG83</accession>
<feature type="compositionally biased region" description="Basic and acidic residues" evidence="1">
    <location>
        <begin position="268"/>
        <end position="286"/>
    </location>
</feature>
<feature type="non-terminal residue" evidence="2">
    <location>
        <position position="341"/>
    </location>
</feature>
<evidence type="ECO:0000313" key="2">
    <source>
        <dbReference type="EMBL" id="CAK0911872.1"/>
    </source>
</evidence>
<gene>
    <name evidence="2" type="ORF">PCOR1329_LOCUS85614</name>
</gene>
<evidence type="ECO:0000313" key="3">
    <source>
        <dbReference type="Proteomes" id="UP001189429"/>
    </source>
</evidence>
<feature type="non-terminal residue" evidence="2">
    <location>
        <position position="1"/>
    </location>
</feature>
<reference evidence="2" key="1">
    <citation type="submission" date="2023-10" db="EMBL/GenBank/DDBJ databases">
        <authorList>
            <person name="Chen Y."/>
            <person name="Shah S."/>
            <person name="Dougan E. K."/>
            <person name="Thang M."/>
            <person name="Chan C."/>
        </authorList>
    </citation>
    <scope>NUCLEOTIDE SEQUENCE [LARGE SCALE GENOMIC DNA]</scope>
</reference>
<organism evidence="2 3">
    <name type="scientific">Prorocentrum cordatum</name>
    <dbReference type="NCBI Taxonomy" id="2364126"/>
    <lineage>
        <taxon>Eukaryota</taxon>
        <taxon>Sar</taxon>
        <taxon>Alveolata</taxon>
        <taxon>Dinophyceae</taxon>
        <taxon>Prorocentrales</taxon>
        <taxon>Prorocentraceae</taxon>
        <taxon>Prorocentrum</taxon>
    </lineage>
</organism>
<dbReference type="Proteomes" id="UP001189429">
    <property type="component" value="Unassembled WGS sequence"/>
</dbReference>
<dbReference type="EMBL" id="CAUYUJ010022659">
    <property type="protein sequence ID" value="CAK0911872.1"/>
    <property type="molecule type" value="Genomic_DNA"/>
</dbReference>
<feature type="compositionally biased region" description="Basic residues" evidence="1">
    <location>
        <begin position="164"/>
        <end position="173"/>
    </location>
</feature>
<feature type="region of interest" description="Disordered" evidence="1">
    <location>
        <begin position="132"/>
        <end position="152"/>
    </location>
</feature>
<sequence length="341" mass="37287">RGAARRLCAELHGHPQREHQRRAGCLVGVHCRAHFHPGDVCHFPVAAVPAPEPPRGRREPAGHVRPHAWATRVAGQARRQPQRCGERHLERAALGRQILHIPGHVERPVQLREDLDDQHLPHPRRCLDAAGPAAVPAADRTRGHPARLHRAERPPAPQAGALLRHRRGARARGRASLPGARVRAQHRGPWHLRGDAQRARATGGPLHRGAVARCRESFTEHLAPVGPAVRHDPEGRERGVSGGLRAHGAGGGPRHAGQLHPAGHRGRLREPQHPGEELERQHRGDGHAGLPGGVPGAQAIPSPRSRTTVYGARWTRLVYQVEWQAVVAVDQHQPVQGEMDM</sequence>
<evidence type="ECO:0000256" key="1">
    <source>
        <dbReference type="SAM" id="MobiDB-lite"/>
    </source>
</evidence>
<feature type="compositionally biased region" description="Basic and acidic residues" evidence="1">
    <location>
        <begin position="229"/>
        <end position="239"/>
    </location>
</feature>
<protein>
    <submittedName>
        <fullName evidence="2">Uncharacterized protein</fullName>
    </submittedName>
</protein>